<accession>A0A810CSU3</accession>
<protein>
    <recommendedName>
        <fullName evidence="4">DUF4238 domain-containing protein</fullName>
    </recommendedName>
</protein>
<reference evidence="1" key="1">
    <citation type="submission" date="2020-05" db="EMBL/GenBank/DDBJ databases">
        <title>Complete genome sequence of Bradyrhizobium diazoefficiens XF1 isolated from soybean nodule.</title>
        <authorList>
            <person name="Noda R."/>
            <person name="Kakizaki K."/>
            <person name="Minamisawa K."/>
        </authorList>
    </citation>
    <scope>NUCLEOTIDE SEQUENCE</scope>
    <source>
        <strain evidence="1">XF1</strain>
    </source>
</reference>
<evidence type="ECO:0000313" key="1">
    <source>
        <dbReference type="EMBL" id="BCE22377.1"/>
    </source>
</evidence>
<evidence type="ECO:0000313" key="3">
    <source>
        <dbReference type="EMBL" id="BCE92156.1"/>
    </source>
</evidence>
<dbReference type="InterPro" id="IPR025332">
    <property type="entry name" value="DUF4238"/>
</dbReference>
<dbReference type="AlphaFoldDB" id="A0A810CSU3"/>
<evidence type="ECO:0000313" key="2">
    <source>
        <dbReference type="EMBL" id="BCE48641.1"/>
    </source>
</evidence>
<reference evidence="3" key="2">
    <citation type="submission" date="2020-05" db="EMBL/GenBank/DDBJ databases">
        <title>Complete genome sequence of Bradyrhizobium diazoefficiens XF10 isolated from soybean nodule.</title>
        <authorList>
            <person name="Noda R."/>
            <person name="Kakizaki K."/>
            <person name="Minamisawa K."/>
        </authorList>
    </citation>
    <scope>NUCLEOTIDE SEQUENCE</scope>
    <source>
        <strain evidence="3">XF10</strain>
    </source>
</reference>
<dbReference type="EMBL" id="AP023091">
    <property type="protein sequence ID" value="BCE22377.1"/>
    <property type="molecule type" value="Genomic_DNA"/>
</dbReference>
<dbReference type="EMBL" id="AP023094">
    <property type="protein sequence ID" value="BCE48641.1"/>
    <property type="molecule type" value="Genomic_DNA"/>
</dbReference>
<gene>
    <name evidence="3" type="ORF">XF10B_49540</name>
    <name evidence="1" type="ORF">XF1B_50580</name>
    <name evidence="2" type="ORF">XF4B_49900</name>
</gene>
<name>A0A810CSU3_9BRAD</name>
<sequence length="304" mass="34639">MSDPSKHHYIPVFYLKQWATDGFLCEMRKVWGKVVAHSKAPDGTGYQKDLYKIDGVPAELAQHFERSFMQMVDTQAANGIRRLESVSREQWNARERDAWVRFILSLIFRNPEAVALVKDQIKRLWAEGINSIRENYDAQRQPGDPATFDEFLAKTDPHAPALAASNFLQQMMNSEPVANGIMDLKWGRVNFPHSRHTLLTSDRPLGMPYGLGMQESYIVLPIGPRMIFTATNEPLKLSGLSPARQTAMVREINECTVRQARQYVWGVDDSALSFVTKYICTQPDRRLISDRTKELAEKHARGAT</sequence>
<dbReference type="RefSeq" id="WP_304563610.1">
    <property type="nucleotide sequence ID" value="NZ_CP124748.1"/>
</dbReference>
<dbReference type="Pfam" id="PF14022">
    <property type="entry name" value="DUF4238"/>
    <property type="match status" value="1"/>
</dbReference>
<proteinExistence type="predicted"/>
<dbReference type="EMBL" id="AP023099">
    <property type="protein sequence ID" value="BCE92156.1"/>
    <property type="molecule type" value="Genomic_DNA"/>
</dbReference>
<reference evidence="2" key="3">
    <citation type="submission" date="2020-05" db="EMBL/GenBank/DDBJ databases">
        <title>Complete genome sequence of Bradyrhizobium diazoefficiens XF4 isolated from soybean nodule.</title>
        <authorList>
            <person name="Noda R."/>
            <person name="Kakizaki K."/>
            <person name="Minamisawa K."/>
        </authorList>
    </citation>
    <scope>NUCLEOTIDE SEQUENCE</scope>
    <source>
        <strain evidence="2">XF4</strain>
    </source>
</reference>
<evidence type="ECO:0008006" key="4">
    <source>
        <dbReference type="Google" id="ProtNLM"/>
    </source>
</evidence>
<organism evidence="3">
    <name type="scientific">Bradyrhizobium diazoefficiens</name>
    <dbReference type="NCBI Taxonomy" id="1355477"/>
    <lineage>
        <taxon>Bacteria</taxon>
        <taxon>Pseudomonadati</taxon>
        <taxon>Pseudomonadota</taxon>
        <taxon>Alphaproteobacteria</taxon>
        <taxon>Hyphomicrobiales</taxon>
        <taxon>Nitrobacteraceae</taxon>
        <taxon>Bradyrhizobium</taxon>
    </lineage>
</organism>